<evidence type="ECO:0000313" key="2">
    <source>
        <dbReference type="EMBL" id="PQJ09068.1"/>
    </source>
</evidence>
<dbReference type="InterPro" id="IPR052912">
    <property type="entry name" value="UPF0111_domain"/>
</dbReference>
<sequence length="215" mass="24114">MSLGSILKIFLPKDKVFYNLFEQVAVNLVQMSDMFSAAMKETDLSKRDAILRKLEEMEHKNDDVTHEIFIQLGQNFITPLDREDIHYLATSLDDIADYMWGAGKRVVNYQINDTNGALAGFADIIAKSVHAINVAVFALREMKDLSGITKSCVAINSLENDADDLLDATLLKLFSSQISAVELIKQKDIFQMLEIVTDKCEDAANVIESIIIKYS</sequence>
<evidence type="ECO:0000313" key="3">
    <source>
        <dbReference type="Proteomes" id="UP000239872"/>
    </source>
</evidence>
<dbReference type="Pfam" id="PF01865">
    <property type="entry name" value="PhoU_div"/>
    <property type="match status" value="1"/>
</dbReference>
<gene>
    <name evidence="2" type="ORF">CJD36_021055</name>
</gene>
<comment type="similarity">
    <text evidence="1">Belongs to the UPF0111 family.</text>
</comment>
<comment type="caution">
    <text evidence="2">The sequence shown here is derived from an EMBL/GenBank/DDBJ whole genome shotgun (WGS) entry which is preliminary data.</text>
</comment>
<dbReference type="PANTHER" id="PTHR37298:SF1">
    <property type="entry name" value="UPF0111 PROTEIN YKAA"/>
    <property type="match status" value="1"/>
</dbReference>
<reference evidence="2 3" key="1">
    <citation type="submission" date="2018-01" db="EMBL/GenBank/DDBJ databases">
        <title>A novel member of the phylum Bacteroidetes isolated from glacier ice.</title>
        <authorList>
            <person name="Liu Q."/>
            <person name="Xin Y.-H."/>
        </authorList>
    </citation>
    <scope>NUCLEOTIDE SEQUENCE [LARGE SCALE GENOMIC DNA]</scope>
    <source>
        <strain evidence="2 3">RB1R16</strain>
    </source>
</reference>
<dbReference type="OrthoDB" id="9797568at2"/>
<organism evidence="2 3">
    <name type="scientific">Flavipsychrobacter stenotrophus</name>
    <dbReference type="NCBI Taxonomy" id="2077091"/>
    <lineage>
        <taxon>Bacteria</taxon>
        <taxon>Pseudomonadati</taxon>
        <taxon>Bacteroidota</taxon>
        <taxon>Chitinophagia</taxon>
        <taxon>Chitinophagales</taxon>
        <taxon>Chitinophagaceae</taxon>
        <taxon>Flavipsychrobacter</taxon>
    </lineage>
</organism>
<dbReference type="Proteomes" id="UP000239872">
    <property type="component" value="Unassembled WGS sequence"/>
</dbReference>
<dbReference type="EMBL" id="PPSL01000008">
    <property type="protein sequence ID" value="PQJ09068.1"/>
    <property type="molecule type" value="Genomic_DNA"/>
</dbReference>
<protein>
    <submittedName>
        <fullName evidence="2">DUF47 domain-containing protein</fullName>
    </submittedName>
</protein>
<dbReference type="InterPro" id="IPR038078">
    <property type="entry name" value="PhoU-like_sf"/>
</dbReference>
<name>A0A2S7SQQ9_9BACT</name>
<keyword evidence="3" id="KW-1185">Reference proteome</keyword>
<proteinExistence type="inferred from homology"/>
<dbReference type="PANTHER" id="PTHR37298">
    <property type="entry name" value="UPF0111 PROTEIN YKAA"/>
    <property type="match status" value="1"/>
</dbReference>
<dbReference type="InterPro" id="IPR018445">
    <property type="entry name" value="Put_Phosphate_transp_reg"/>
</dbReference>
<accession>A0A2S7SQQ9</accession>
<evidence type="ECO:0000256" key="1">
    <source>
        <dbReference type="ARBA" id="ARBA00008591"/>
    </source>
</evidence>
<dbReference type="Gene3D" id="1.20.58.220">
    <property type="entry name" value="Phosphate transport system protein phou homolog 2, domain 2"/>
    <property type="match status" value="1"/>
</dbReference>
<dbReference type="RefSeq" id="WP_105041190.1">
    <property type="nucleotide sequence ID" value="NZ_PPSL01000008.1"/>
</dbReference>
<dbReference type="AlphaFoldDB" id="A0A2S7SQQ9"/>